<organism evidence="1 2">
    <name type="scientific">Neorhizobium galegae bv. orientalis str. HAMBI 540</name>
    <dbReference type="NCBI Taxonomy" id="1028800"/>
    <lineage>
        <taxon>Bacteria</taxon>
        <taxon>Pseudomonadati</taxon>
        <taxon>Pseudomonadota</taxon>
        <taxon>Alphaproteobacteria</taxon>
        <taxon>Hyphomicrobiales</taxon>
        <taxon>Rhizobiaceae</taxon>
        <taxon>Rhizobium/Agrobacterium group</taxon>
        <taxon>Neorhizobium</taxon>
    </lineage>
</organism>
<accession>A0A068SKV4</accession>
<dbReference type="HOGENOM" id="CLU_1990268_0_0_5"/>
<evidence type="ECO:0000313" key="1">
    <source>
        <dbReference type="EMBL" id="CDN46837.1"/>
    </source>
</evidence>
<dbReference type="Pfam" id="PF02924">
    <property type="entry name" value="HDPD"/>
    <property type="match status" value="1"/>
</dbReference>
<dbReference type="RefSeq" id="WP_038584451.1">
    <property type="nucleotide sequence ID" value="NZ_HG938353.1"/>
</dbReference>
<name>A0A068SKV4_NEOGA</name>
<dbReference type="AlphaFoldDB" id="A0A068SKV4"/>
<evidence type="ECO:0008006" key="3">
    <source>
        <dbReference type="Google" id="ProtNLM"/>
    </source>
</evidence>
<dbReference type="Proteomes" id="UP000028181">
    <property type="component" value="Chromosome I"/>
</dbReference>
<keyword evidence="2" id="KW-1185">Reference proteome</keyword>
<sequence>MARIYAPRPDEVFIRSEANGTLSRDKITLKTSATVYGSATVVIAEIVTNALTGKYVRATQTLVEAAGENLHLAIVCRRTDAAEADVIATGFVRDGEVKGLELDLDTSLTVAEITPYLAAQDIVVR</sequence>
<dbReference type="eggNOG" id="ENOG50300JR">
    <property type="taxonomic scope" value="Bacteria"/>
</dbReference>
<dbReference type="KEGG" id="ngg:RG540_CH06470"/>
<dbReference type="PATRIC" id="fig|1028800.3.peg.656"/>
<reference evidence="2" key="1">
    <citation type="journal article" date="2014" name="BMC Genomics">
        <title>Genome sequencing of two Neorhizobium galegae strains reveals a noeT gene responsible for the unusual acetylation of the nodulation factors.</title>
        <authorList>
            <person name="Osterman J."/>
            <person name="Marsh J."/>
            <person name="Laine P.K."/>
            <person name="Zeng Z."/>
            <person name="Alatalo E."/>
            <person name="Sullivan J.T."/>
            <person name="Young J.P."/>
            <person name="Thomas-Oates J."/>
            <person name="Paulin L."/>
            <person name="Lindstrom K."/>
        </authorList>
    </citation>
    <scope>NUCLEOTIDE SEQUENCE [LARGE SCALE GENOMIC DNA]</scope>
    <source>
        <strain evidence="2">HAMBI 540</strain>
    </source>
</reference>
<dbReference type="EMBL" id="HG938353">
    <property type="protein sequence ID" value="CDN46837.1"/>
    <property type="molecule type" value="Genomic_DNA"/>
</dbReference>
<evidence type="ECO:0000313" key="2">
    <source>
        <dbReference type="Proteomes" id="UP000028181"/>
    </source>
</evidence>
<dbReference type="GeneID" id="24255507"/>
<gene>
    <name evidence="1" type="ORF">RG540_CH06470</name>
</gene>
<protein>
    <recommendedName>
        <fullName evidence="3">Bacteriophage protein</fullName>
    </recommendedName>
</protein>
<proteinExistence type="predicted"/>
<dbReference type="InterPro" id="IPR004195">
    <property type="entry name" value="Head_decoration_D"/>
</dbReference>